<feature type="transmembrane region" description="Helical" evidence="12">
    <location>
        <begin position="46"/>
        <end position="67"/>
    </location>
</feature>
<evidence type="ECO:0000256" key="9">
    <source>
        <dbReference type="ARBA" id="ARBA00022692"/>
    </source>
</evidence>
<dbReference type="InterPro" id="IPR001173">
    <property type="entry name" value="Glyco_trans_2-like"/>
</dbReference>
<reference evidence="14 15" key="1">
    <citation type="submission" date="2019-12" db="EMBL/GenBank/DDBJ databases">
        <title>Complete genome sequence of Algicella marina strain 9Alg 56(T) isolated from the red alga Tichocarpus crinitus.</title>
        <authorList>
            <person name="Kim S.-G."/>
            <person name="Nedashkovskaya O.I."/>
        </authorList>
    </citation>
    <scope>NUCLEOTIDE SEQUENCE [LARGE SCALE GENOMIC DNA]</scope>
    <source>
        <strain evidence="14 15">9Alg 56</strain>
    </source>
</reference>
<keyword evidence="9 12" id="KW-0812">Transmembrane</keyword>
<gene>
    <name evidence="14" type="primary">mdoH</name>
    <name evidence="14" type="ORF">GO499_17725</name>
</gene>
<keyword evidence="6" id="KW-0997">Cell inner membrane</keyword>
<evidence type="ECO:0000256" key="10">
    <source>
        <dbReference type="ARBA" id="ARBA00022989"/>
    </source>
</evidence>
<dbReference type="SUPFAM" id="SSF53448">
    <property type="entry name" value="Nucleotide-diphospho-sugar transferases"/>
    <property type="match status" value="1"/>
</dbReference>
<evidence type="ECO:0000313" key="15">
    <source>
        <dbReference type="Proteomes" id="UP000464495"/>
    </source>
</evidence>
<evidence type="ECO:0000256" key="6">
    <source>
        <dbReference type="ARBA" id="ARBA00022519"/>
    </source>
</evidence>
<comment type="subcellular location">
    <subcellularLocation>
        <location evidence="1">Cell inner membrane</location>
        <topology evidence="1">Multi-pass membrane protein</topology>
    </subcellularLocation>
</comment>
<evidence type="ECO:0000256" key="2">
    <source>
        <dbReference type="ARBA" id="ARBA00005001"/>
    </source>
</evidence>
<sequence>MTAPFPSPAPMPEESHLEMLRQDFGKSYRDANAKSIPSKAPVLERFFLFGFAIVATAGLALIFGDWFRSGGFSALEGGIVALAIFTFFWIALSVAMALLGCLPQRTSHRDRNWRPLNTALLLPVYGESAEGIERNITVMLDDLRRSGCPHPVTMYVLSDTRDAAKVTHESRMVARLQRKFGDMVHYRHREENIRYKAGNIEEWVTRWGARHEAMLVLDADSVMTGKAMRRLMDALAAEPSLGLVQSVPRLFGARSLFGRLQQFANTIYGTTLARGLAKWAGDEANYWGHNAIMRVRAFAACAGLPELPGRAPFGGTVMSHDFVEAALMRRAGWGIRFLPEIKGSYEETPDTLTGHILRDRRWCQGNLQHMRLLGSAGFKTVSRVHLFQGAMAYCASLGWFALLVLWVIQGILEAGKPVEYFSADNPLYVSWPEMHQTAKIVILCLVYGMLVAPKVIGAVRYWVSDPGLENVGGGGRFVLSWLFEVLFSVVLAPLMMIQHIGAVLRTLAGVNTGWKPHASGAMPAREYVRFHAVELAVAVVMFGLFATGYLSAWLLPVAISLIVAPLLNWFTAQEWRWGMAILQTPQEVAPPPVLRQWAFENGTLEAETREPEPPVMPLPA</sequence>
<dbReference type="Proteomes" id="UP000464495">
    <property type="component" value="Chromosome"/>
</dbReference>
<keyword evidence="5" id="KW-1003">Cell membrane</keyword>
<dbReference type="AlphaFoldDB" id="A0A6P1T541"/>
<evidence type="ECO:0000256" key="1">
    <source>
        <dbReference type="ARBA" id="ARBA00004429"/>
    </source>
</evidence>
<dbReference type="Pfam" id="PF13632">
    <property type="entry name" value="Glyco_trans_2_3"/>
    <property type="match status" value="1"/>
</dbReference>
<dbReference type="PANTHER" id="PTHR43867">
    <property type="entry name" value="CELLULOSE SYNTHASE CATALYTIC SUBUNIT A [UDP-FORMING]"/>
    <property type="match status" value="1"/>
</dbReference>
<dbReference type="InterPro" id="IPR029044">
    <property type="entry name" value="Nucleotide-diphossugar_trans"/>
</dbReference>
<dbReference type="NCBIfam" id="NF003962">
    <property type="entry name" value="PRK05454.2-5"/>
    <property type="match status" value="1"/>
</dbReference>
<feature type="transmembrane region" description="Helical" evidence="12">
    <location>
        <begin position="552"/>
        <end position="570"/>
    </location>
</feature>
<feature type="domain" description="Glycosyltransferase 2-like" evidence="13">
    <location>
        <begin position="215"/>
        <end position="409"/>
    </location>
</feature>
<keyword evidence="15" id="KW-1185">Reference proteome</keyword>
<dbReference type="GO" id="GO:0005886">
    <property type="term" value="C:plasma membrane"/>
    <property type="evidence" value="ECO:0007669"/>
    <property type="project" value="UniProtKB-SubCell"/>
</dbReference>
<keyword evidence="10 12" id="KW-1133">Transmembrane helix</keyword>
<dbReference type="Gene3D" id="3.90.550.10">
    <property type="entry name" value="Spore Coat Polysaccharide Biosynthesis Protein SpsA, Chain A"/>
    <property type="match status" value="1"/>
</dbReference>
<dbReference type="KEGG" id="amaq:GO499_17725"/>
<evidence type="ECO:0000259" key="13">
    <source>
        <dbReference type="Pfam" id="PF13632"/>
    </source>
</evidence>
<evidence type="ECO:0000256" key="7">
    <source>
        <dbReference type="ARBA" id="ARBA00022676"/>
    </source>
</evidence>
<organism evidence="14 15">
    <name type="scientific">Algicella marina</name>
    <dbReference type="NCBI Taxonomy" id="2683284"/>
    <lineage>
        <taxon>Bacteria</taxon>
        <taxon>Pseudomonadati</taxon>
        <taxon>Pseudomonadota</taxon>
        <taxon>Alphaproteobacteria</taxon>
        <taxon>Rhodobacterales</taxon>
        <taxon>Paracoccaceae</taxon>
        <taxon>Algicella</taxon>
    </lineage>
</organism>
<protein>
    <recommendedName>
        <fullName evidence="4">Glucans biosynthesis glucosyltransferase H</fullName>
    </recommendedName>
</protein>
<evidence type="ECO:0000256" key="5">
    <source>
        <dbReference type="ARBA" id="ARBA00022475"/>
    </source>
</evidence>
<dbReference type="RefSeq" id="WP_161863435.1">
    <property type="nucleotide sequence ID" value="NZ_CP046620.1"/>
</dbReference>
<feature type="transmembrane region" description="Helical" evidence="12">
    <location>
        <begin position="390"/>
        <end position="408"/>
    </location>
</feature>
<dbReference type="InterPro" id="IPR050321">
    <property type="entry name" value="Glycosyltr_2/OpgH_subfam"/>
</dbReference>
<dbReference type="EMBL" id="CP046620">
    <property type="protein sequence ID" value="QHQ36891.1"/>
    <property type="molecule type" value="Genomic_DNA"/>
</dbReference>
<dbReference type="PANTHER" id="PTHR43867:SF5">
    <property type="entry name" value="GLUCANS BIOSYNTHESIS GLUCOSYLTRANSFERASE H"/>
    <property type="match status" value="1"/>
</dbReference>
<evidence type="ECO:0000256" key="4">
    <source>
        <dbReference type="ARBA" id="ARBA00020585"/>
    </source>
</evidence>
<comment type="pathway">
    <text evidence="2">Glycan metabolism; osmoregulated periplasmic glucan (OPG) biosynthesis.</text>
</comment>
<evidence type="ECO:0000313" key="14">
    <source>
        <dbReference type="EMBL" id="QHQ36891.1"/>
    </source>
</evidence>
<evidence type="ECO:0000256" key="12">
    <source>
        <dbReference type="SAM" id="Phobius"/>
    </source>
</evidence>
<feature type="transmembrane region" description="Helical" evidence="12">
    <location>
        <begin position="478"/>
        <end position="497"/>
    </location>
</feature>
<keyword evidence="8 14" id="KW-0808">Transferase</keyword>
<evidence type="ECO:0000256" key="3">
    <source>
        <dbReference type="ARBA" id="ARBA00009337"/>
    </source>
</evidence>
<keyword evidence="11 12" id="KW-0472">Membrane</keyword>
<proteinExistence type="inferred from homology"/>
<evidence type="ECO:0000256" key="11">
    <source>
        <dbReference type="ARBA" id="ARBA00023136"/>
    </source>
</evidence>
<evidence type="ECO:0000256" key="8">
    <source>
        <dbReference type="ARBA" id="ARBA00022679"/>
    </source>
</evidence>
<keyword evidence="7" id="KW-0328">Glycosyltransferase</keyword>
<dbReference type="NCBIfam" id="NF003958">
    <property type="entry name" value="PRK05454.2-1"/>
    <property type="match status" value="1"/>
</dbReference>
<feature type="transmembrane region" description="Helical" evidence="12">
    <location>
        <begin position="79"/>
        <end position="99"/>
    </location>
</feature>
<dbReference type="GO" id="GO:0016758">
    <property type="term" value="F:hexosyltransferase activity"/>
    <property type="evidence" value="ECO:0007669"/>
    <property type="project" value="TreeGrafter"/>
</dbReference>
<feature type="transmembrane region" description="Helical" evidence="12">
    <location>
        <begin position="440"/>
        <end position="463"/>
    </location>
</feature>
<comment type="similarity">
    <text evidence="3">Belongs to the glycosyltransferase 2 family. OpgH subfamily.</text>
</comment>
<accession>A0A6P1T541</accession>
<name>A0A6P1T541_9RHOB</name>